<evidence type="ECO:0000256" key="8">
    <source>
        <dbReference type="NCBIfam" id="TIGR00669"/>
    </source>
</evidence>
<dbReference type="GO" id="GO:0004071">
    <property type="term" value="F:aspartate-ammonia ligase activity"/>
    <property type="evidence" value="ECO:0007669"/>
    <property type="project" value="UniProtKB-UniRule"/>
</dbReference>
<keyword evidence="11" id="KW-1185">Reference proteome</keyword>
<sequence length="330" mass="37129">MQSSYKQLQNQIAFVKTYFSQQLSNQLNLIEVQAPILSRIGDGIQDNLSGHEKAVQVNIKSIANAKFEVVHSLAKWKRKILSQFHFAVGEGLYANMKALRPDEDVLTPIHSVYVDQWDWEKVIAPEDRNIAFLKSTVKQIYTAIKQTELIVAEKYGLKSFLPENIQFIDSESLLKRYPNLSAKERENAIAKELGAVFIIGIGGVLSNNQKHDVRAPDYDDWSTKNEEGHYGLNGDIVVWNPILNSAFEISSMGIRVDAKALQKQLQSTNDEDRLNLPWHQALINGTLLPTIGGGIGQSRLVMLLLQCKHIGQVQSSVWDAQTTQNYSDLL</sequence>
<dbReference type="Proteomes" id="UP000030901">
    <property type="component" value="Chromosome"/>
</dbReference>
<dbReference type="GO" id="GO:0005524">
    <property type="term" value="F:ATP binding"/>
    <property type="evidence" value="ECO:0007669"/>
    <property type="project" value="UniProtKB-UniRule"/>
</dbReference>
<dbReference type="HOGENOM" id="CLU_071543_0_0_6"/>
<dbReference type="SUPFAM" id="SSF55681">
    <property type="entry name" value="Class II aaRS and biotin synthetases"/>
    <property type="match status" value="1"/>
</dbReference>
<evidence type="ECO:0000256" key="4">
    <source>
        <dbReference type="ARBA" id="ARBA00022741"/>
    </source>
</evidence>
<comment type="catalytic activity">
    <reaction evidence="7">
        <text>L-aspartate + NH4(+) + ATP = L-asparagine + AMP + diphosphate + H(+)</text>
        <dbReference type="Rhea" id="RHEA:11372"/>
        <dbReference type="ChEBI" id="CHEBI:15378"/>
        <dbReference type="ChEBI" id="CHEBI:28938"/>
        <dbReference type="ChEBI" id="CHEBI:29991"/>
        <dbReference type="ChEBI" id="CHEBI:30616"/>
        <dbReference type="ChEBI" id="CHEBI:33019"/>
        <dbReference type="ChEBI" id="CHEBI:58048"/>
        <dbReference type="ChEBI" id="CHEBI:456215"/>
        <dbReference type="EC" id="6.3.1.1"/>
    </reaction>
</comment>
<gene>
    <name evidence="7" type="primary">asnA</name>
    <name evidence="10" type="ORF">FPB0191_01388</name>
</gene>
<dbReference type="EC" id="6.3.1.1" evidence="7 8"/>
<comment type="subcellular location">
    <subcellularLocation>
        <location evidence="7">Cytoplasm</location>
    </subcellularLocation>
</comment>
<evidence type="ECO:0000313" key="11">
    <source>
        <dbReference type="Proteomes" id="UP000030901"/>
    </source>
</evidence>
<accession>A0A0A7S2Y3</accession>
<dbReference type="PROSITE" id="PS50862">
    <property type="entry name" value="AA_TRNA_LIGASE_II"/>
    <property type="match status" value="1"/>
</dbReference>
<reference evidence="10 11" key="1">
    <citation type="journal article" date="2014" name="Appl. Environ. Microbiol.">
        <title>Gut symbionts from distinct hosts exhibit genotoxic activity via divergent colibactin biosynthetic pathways.</title>
        <authorList>
            <person name="Engel P."/>
            <person name="Vizcaino M.I."/>
            <person name="Crawford J.M."/>
        </authorList>
    </citation>
    <scope>NUCLEOTIDE SEQUENCE [LARGE SCALE GENOMIC DNA]</scope>
    <source>
        <strain evidence="10 11">PEB0191</strain>
    </source>
</reference>
<dbReference type="NCBIfam" id="TIGR00669">
    <property type="entry name" value="asnA"/>
    <property type="match status" value="1"/>
</dbReference>
<keyword evidence="4 7" id="KW-0547">Nucleotide-binding</keyword>
<dbReference type="PIRSF" id="PIRSF001555">
    <property type="entry name" value="Asp_ammon_ligase"/>
    <property type="match status" value="1"/>
</dbReference>
<proteinExistence type="inferred from homology"/>
<dbReference type="InterPro" id="IPR045864">
    <property type="entry name" value="aa-tRNA-synth_II/BPL/LPL"/>
</dbReference>
<evidence type="ECO:0000259" key="9">
    <source>
        <dbReference type="PROSITE" id="PS50862"/>
    </source>
</evidence>
<comment type="similarity">
    <text evidence="7">Belongs to the class-II aminoacyl-tRNA synthetase family. AsnA subfamily.</text>
</comment>
<keyword evidence="6 7" id="KW-0061">Asparagine biosynthesis</keyword>
<organism evidence="10 11">
    <name type="scientific">Frischella perrara</name>
    <dbReference type="NCBI Taxonomy" id="1267021"/>
    <lineage>
        <taxon>Bacteria</taxon>
        <taxon>Pseudomonadati</taxon>
        <taxon>Pseudomonadota</taxon>
        <taxon>Gammaproteobacteria</taxon>
        <taxon>Orbales</taxon>
        <taxon>Orbaceae</taxon>
        <taxon>Frischella</taxon>
    </lineage>
</organism>
<dbReference type="GO" id="GO:0070981">
    <property type="term" value="P:L-asparagine biosynthetic process"/>
    <property type="evidence" value="ECO:0007669"/>
    <property type="project" value="UniProtKB-UniRule"/>
</dbReference>
<feature type="domain" description="Aminoacyl-transfer RNA synthetases class-II family profile" evidence="9">
    <location>
        <begin position="15"/>
        <end position="306"/>
    </location>
</feature>
<evidence type="ECO:0000313" key="10">
    <source>
        <dbReference type="EMBL" id="AJA45207.1"/>
    </source>
</evidence>
<keyword evidence="5 7" id="KW-0067">ATP-binding</keyword>
<evidence type="ECO:0000256" key="3">
    <source>
        <dbReference type="ARBA" id="ARBA00022605"/>
    </source>
</evidence>
<dbReference type="RefSeq" id="WP_039104913.1">
    <property type="nucleotide sequence ID" value="NZ_CALYQC010000023.1"/>
</dbReference>
<evidence type="ECO:0000256" key="5">
    <source>
        <dbReference type="ARBA" id="ARBA00022840"/>
    </source>
</evidence>
<dbReference type="InterPro" id="IPR006195">
    <property type="entry name" value="aa-tRNA-synth_II"/>
</dbReference>
<dbReference type="PANTHER" id="PTHR30073:SF5">
    <property type="entry name" value="ASPARTATE--AMMONIA LIGASE"/>
    <property type="match status" value="1"/>
</dbReference>
<keyword evidence="3 7" id="KW-0028">Amino-acid biosynthesis</keyword>
<dbReference type="UniPathway" id="UPA00134">
    <property type="reaction ID" value="UER00194"/>
</dbReference>
<protein>
    <recommendedName>
        <fullName evidence="7 8">Aspartate--ammonia ligase</fullName>
        <ecNumber evidence="7 8">6.3.1.1</ecNumber>
    </recommendedName>
    <alternativeName>
        <fullName evidence="7">Asparagine synthetase A</fullName>
    </alternativeName>
</protein>
<name>A0A0A7S2Y3_FRIPE</name>
<dbReference type="EMBL" id="CP009056">
    <property type="protein sequence ID" value="AJA45207.1"/>
    <property type="molecule type" value="Genomic_DNA"/>
</dbReference>
<evidence type="ECO:0000256" key="2">
    <source>
        <dbReference type="ARBA" id="ARBA00022598"/>
    </source>
</evidence>
<comment type="pathway">
    <text evidence="7">Amino-acid biosynthesis; L-asparagine biosynthesis; L-asparagine from L-aspartate (ammonia route): step 1/1.</text>
</comment>
<dbReference type="KEGG" id="fpp:FPB0191_01388"/>
<dbReference type="GO" id="GO:0005829">
    <property type="term" value="C:cytosol"/>
    <property type="evidence" value="ECO:0007669"/>
    <property type="project" value="TreeGrafter"/>
</dbReference>
<dbReference type="Pfam" id="PF03590">
    <property type="entry name" value="AsnA"/>
    <property type="match status" value="1"/>
</dbReference>
<dbReference type="Gene3D" id="3.30.930.10">
    <property type="entry name" value="Bira Bifunctional Protein, Domain 2"/>
    <property type="match status" value="1"/>
</dbReference>
<dbReference type="InterPro" id="IPR004618">
    <property type="entry name" value="AsnA"/>
</dbReference>
<evidence type="ECO:0000256" key="6">
    <source>
        <dbReference type="ARBA" id="ARBA00022888"/>
    </source>
</evidence>
<dbReference type="AlphaFoldDB" id="A0A0A7S2Y3"/>
<evidence type="ECO:0000256" key="7">
    <source>
        <dbReference type="HAMAP-Rule" id="MF_00555"/>
    </source>
</evidence>
<dbReference type="STRING" id="1267021.FPB0191_01388"/>
<keyword evidence="1 7" id="KW-0963">Cytoplasm</keyword>
<dbReference type="PANTHER" id="PTHR30073">
    <property type="entry name" value="ASPARTATE--AMMONIA LIGASE"/>
    <property type="match status" value="1"/>
</dbReference>
<dbReference type="OrthoDB" id="3185462at2"/>
<dbReference type="HAMAP" id="MF_00555">
    <property type="entry name" value="AsnA"/>
    <property type="match status" value="1"/>
</dbReference>
<keyword evidence="2 7" id="KW-0436">Ligase</keyword>
<evidence type="ECO:0000256" key="1">
    <source>
        <dbReference type="ARBA" id="ARBA00022490"/>
    </source>
</evidence>